<feature type="compositionally biased region" description="Basic and acidic residues" evidence="1">
    <location>
        <begin position="17"/>
        <end position="27"/>
    </location>
</feature>
<dbReference type="AlphaFoldDB" id="N6U3X9"/>
<accession>N6U3X9</accession>
<dbReference type="OrthoDB" id="10071877at2759"/>
<protein>
    <submittedName>
        <fullName evidence="2">Uncharacterized protein</fullName>
    </submittedName>
</protein>
<evidence type="ECO:0000256" key="1">
    <source>
        <dbReference type="SAM" id="MobiDB-lite"/>
    </source>
</evidence>
<evidence type="ECO:0000313" key="2">
    <source>
        <dbReference type="EMBL" id="ENN75326.1"/>
    </source>
</evidence>
<dbReference type="HOGENOM" id="CLU_1837145_0_0_1"/>
<sequence length="140" mass="16137">MSPNISVAPHQAGLHSDVGRYAEERKPQPIGTERARKGYIHQLDPNWSVMDNQAKWAGNSLEYGMRQPPMYSEEPPMDFVQRPGHMDNFMGPPFFNNRQPPVSNFGEFIPDVNKLDLPWDNTRPMSDVPDKLSWSNQWNK</sequence>
<name>N6U3X9_DENPD</name>
<gene>
    <name evidence="2" type="ORF">YQE_08103</name>
</gene>
<organism evidence="2">
    <name type="scientific">Dendroctonus ponderosae</name>
    <name type="common">Mountain pine beetle</name>
    <dbReference type="NCBI Taxonomy" id="77166"/>
    <lineage>
        <taxon>Eukaryota</taxon>
        <taxon>Metazoa</taxon>
        <taxon>Ecdysozoa</taxon>
        <taxon>Arthropoda</taxon>
        <taxon>Hexapoda</taxon>
        <taxon>Insecta</taxon>
        <taxon>Pterygota</taxon>
        <taxon>Neoptera</taxon>
        <taxon>Endopterygota</taxon>
        <taxon>Coleoptera</taxon>
        <taxon>Polyphaga</taxon>
        <taxon>Cucujiformia</taxon>
        <taxon>Curculionidae</taxon>
        <taxon>Scolytinae</taxon>
        <taxon>Dendroctonus</taxon>
    </lineage>
</organism>
<dbReference type="EMBL" id="KB741015">
    <property type="protein sequence ID" value="ENN75326.1"/>
    <property type="molecule type" value="Genomic_DNA"/>
</dbReference>
<proteinExistence type="predicted"/>
<feature type="non-terminal residue" evidence="2">
    <location>
        <position position="1"/>
    </location>
</feature>
<feature type="region of interest" description="Disordered" evidence="1">
    <location>
        <begin position="1"/>
        <end position="34"/>
    </location>
</feature>
<reference evidence="2" key="1">
    <citation type="journal article" date="2013" name="Genome Biol.">
        <title>Draft genome of the mountain pine beetle, Dendroctonus ponderosae Hopkins, a major forest pest.</title>
        <authorList>
            <person name="Keeling C.I."/>
            <person name="Yuen M.M."/>
            <person name="Liao N.Y."/>
            <person name="Docking T.R."/>
            <person name="Chan S.K."/>
            <person name="Taylor G.A."/>
            <person name="Palmquist D.L."/>
            <person name="Jackman S.D."/>
            <person name="Nguyen A."/>
            <person name="Li M."/>
            <person name="Henderson H."/>
            <person name="Janes J.K."/>
            <person name="Zhao Y."/>
            <person name="Pandoh P."/>
            <person name="Moore R."/>
            <person name="Sperling F.A."/>
            <person name="Huber D.P."/>
            <person name="Birol I."/>
            <person name="Jones S.J."/>
            <person name="Bohlmann J."/>
        </authorList>
    </citation>
    <scope>NUCLEOTIDE SEQUENCE</scope>
</reference>